<dbReference type="Proteomes" id="UP000009183">
    <property type="component" value="Chromosome 18"/>
</dbReference>
<dbReference type="PANTHER" id="PTHR36056:SF1">
    <property type="entry name" value="PROTEIN, PUTATIVE-RELATED"/>
    <property type="match status" value="1"/>
</dbReference>
<dbReference type="HOGENOM" id="CLU_2282619_0_0_1"/>
<dbReference type="InterPro" id="IPR040276">
    <property type="entry name" value="At4g26450-like"/>
</dbReference>
<evidence type="ECO:0000313" key="2">
    <source>
        <dbReference type="Proteomes" id="UP000009183"/>
    </source>
</evidence>
<accession>F6GYS0</accession>
<name>F6GYS0_VITVI</name>
<protein>
    <submittedName>
        <fullName evidence="1">Uncharacterized protein</fullName>
    </submittedName>
</protein>
<evidence type="ECO:0000313" key="1">
    <source>
        <dbReference type="EMBL" id="CCB45106.1"/>
    </source>
</evidence>
<proteinExistence type="predicted"/>
<dbReference type="OrthoDB" id="1746585at2759"/>
<reference evidence="2" key="1">
    <citation type="journal article" date="2007" name="Nature">
        <title>The grapevine genome sequence suggests ancestral hexaploidization in major angiosperm phyla.</title>
        <authorList>
            <consortium name="The French-Italian Public Consortium for Grapevine Genome Characterization."/>
            <person name="Jaillon O."/>
            <person name="Aury J.-M."/>
            <person name="Noel B."/>
            <person name="Policriti A."/>
            <person name="Clepet C."/>
            <person name="Casagrande A."/>
            <person name="Choisne N."/>
            <person name="Aubourg S."/>
            <person name="Vitulo N."/>
            <person name="Jubin C."/>
            <person name="Vezzi A."/>
            <person name="Legeai F."/>
            <person name="Hugueney P."/>
            <person name="Dasilva C."/>
            <person name="Horner D."/>
            <person name="Mica E."/>
            <person name="Jublot D."/>
            <person name="Poulain J."/>
            <person name="Bruyere C."/>
            <person name="Billault A."/>
            <person name="Segurens B."/>
            <person name="Gouyvenoux M."/>
            <person name="Ugarte E."/>
            <person name="Cattonaro F."/>
            <person name="Anthouard V."/>
            <person name="Vico V."/>
            <person name="Del Fabbro C."/>
            <person name="Alaux M."/>
            <person name="Di Gaspero G."/>
            <person name="Dumas V."/>
            <person name="Felice N."/>
            <person name="Paillard S."/>
            <person name="Juman I."/>
            <person name="Moroldo M."/>
            <person name="Scalabrin S."/>
            <person name="Canaguier A."/>
            <person name="Le Clainche I."/>
            <person name="Malacrida G."/>
            <person name="Durand E."/>
            <person name="Pesole G."/>
            <person name="Laucou V."/>
            <person name="Chatelet P."/>
            <person name="Merdinoglu D."/>
            <person name="Delledonne M."/>
            <person name="Pezzotti M."/>
            <person name="Lecharny A."/>
            <person name="Scarpelli C."/>
            <person name="Artiguenave F."/>
            <person name="Pe M.E."/>
            <person name="Valle G."/>
            <person name="Morgante M."/>
            <person name="Caboche M."/>
            <person name="Adam-Blondon A.-F."/>
            <person name="Weissenbach J."/>
            <person name="Quetier F."/>
            <person name="Wincker P."/>
        </authorList>
    </citation>
    <scope>NUCLEOTIDE SEQUENCE [LARGE SCALE GENOMIC DNA]</scope>
    <source>
        <strain evidence="2">cv. Pinot noir / PN40024</strain>
    </source>
</reference>
<sequence>MTLDQNTMPHLIQRETESVSMELETFPNHAQNTSDVPDAQDDYGPMISELLGNDISNCSSVSTDINSMDHEMNLHDGEGMLSGNDDSIYMSLGEIPISMPDI</sequence>
<dbReference type="AlphaFoldDB" id="F6GYS0"/>
<dbReference type="PaxDb" id="29760-VIT_18s0117g00420.t01"/>
<dbReference type="PANTHER" id="PTHR36056">
    <property type="entry name" value="PROTEIN, PUTATIVE-RELATED"/>
    <property type="match status" value="1"/>
</dbReference>
<dbReference type="InParanoid" id="F6GYS0"/>
<organism evidence="1 2">
    <name type="scientific">Vitis vinifera</name>
    <name type="common">Grape</name>
    <dbReference type="NCBI Taxonomy" id="29760"/>
    <lineage>
        <taxon>Eukaryota</taxon>
        <taxon>Viridiplantae</taxon>
        <taxon>Streptophyta</taxon>
        <taxon>Embryophyta</taxon>
        <taxon>Tracheophyta</taxon>
        <taxon>Spermatophyta</taxon>
        <taxon>Magnoliopsida</taxon>
        <taxon>eudicotyledons</taxon>
        <taxon>Gunneridae</taxon>
        <taxon>Pentapetalae</taxon>
        <taxon>rosids</taxon>
        <taxon>Vitales</taxon>
        <taxon>Vitaceae</taxon>
        <taxon>Viteae</taxon>
        <taxon>Vitis</taxon>
    </lineage>
</organism>
<dbReference type="EMBL" id="FN594973">
    <property type="protein sequence ID" value="CCB45106.1"/>
    <property type="molecule type" value="Genomic_DNA"/>
</dbReference>
<gene>
    <name evidence="1" type="ordered locus">VIT_18s0117g00420</name>
</gene>
<keyword evidence="2" id="KW-1185">Reference proteome</keyword>